<keyword evidence="2" id="KW-0732">Signal</keyword>
<dbReference type="AlphaFoldDB" id="A0A6I3KHI3"/>
<proteinExistence type="predicted"/>
<keyword evidence="4" id="KW-1185">Reference proteome</keyword>
<feature type="signal peptide" evidence="2">
    <location>
        <begin position="1"/>
        <end position="21"/>
    </location>
</feature>
<evidence type="ECO:0000256" key="1">
    <source>
        <dbReference type="SAM" id="Phobius"/>
    </source>
</evidence>
<evidence type="ECO:0000313" key="4">
    <source>
        <dbReference type="Proteomes" id="UP000440694"/>
    </source>
</evidence>
<organism evidence="3 4">
    <name type="scientific">Hyphomicrobium album</name>
    <dbReference type="NCBI Taxonomy" id="2665159"/>
    <lineage>
        <taxon>Bacteria</taxon>
        <taxon>Pseudomonadati</taxon>
        <taxon>Pseudomonadota</taxon>
        <taxon>Alphaproteobacteria</taxon>
        <taxon>Hyphomicrobiales</taxon>
        <taxon>Hyphomicrobiaceae</taxon>
        <taxon>Hyphomicrobium</taxon>
    </lineage>
</organism>
<evidence type="ECO:0000256" key="2">
    <source>
        <dbReference type="SAM" id="SignalP"/>
    </source>
</evidence>
<feature type="transmembrane region" description="Helical" evidence="1">
    <location>
        <begin position="134"/>
        <end position="153"/>
    </location>
</feature>
<keyword evidence="1" id="KW-1133">Transmembrane helix</keyword>
<dbReference type="RefSeq" id="WP_154739708.1">
    <property type="nucleotide sequence ID" value="NZ_WMBQ01000002.1"/>
</dbReference>
<feature type="transmembrane region" description="Helical" evidence="1">
    <location>
        <begin position="27"/>
        <end position="47"/>
    </location>
</feature>
<gene>
    <name evidence="3" type="ORF">GIW81_12415</name>
</gene>
<comment type="caution">
    <text evidence="3">The sequence shown here is derived from an EMBL/GenBank/DDBJ whole genome shotgun (WGS) entry which is preliminary data.</text>
</comment>
<feature type="transmembrane region" description="Helical" evidence="1">
    <location>
        <begin position="67"/>
        <end position="88"/>
    </location>
</feature>
<reference evidence="3 4" key="1">
    <citation type="submission" date="2019-11" db="EMBL/GenBank/DDBJ databases">
        <title>Identification of a novel strain.</title>
        <authorList>
            <person name="Xu Q."/>
            <person name="Wang G."/>
        </authorList>
    </citation>
    <scope>NUCLEOTIDE SEQUENCE [LARGE SCALE GENOMIC DNA]</scope>
    <source>
        <strain evidence="4">xq</strain>
    </source>
</reference>
<name>A0A6I3KHI3_9HYPH</name>
<keyword evidence="1" id="KW-0472">Membrane</keyword>
<feature type="chain" id="PRO_5026033210" evidence="2">
    <location>
        <begin position="22"/>
        <end position="194"/>
    </location>
</feature>
<sequence>MNSVWLWVVALAAGTAAVTVAAANSGQVGHMAVTAVVCLVFILLAVWERRRVVAAGGGEPALASTTANSMALVWAWAALSMLFTYRFVLSWHEWWQYVLAGGAVAGLCLFFASMMSKDAAAGRQDNTLLSIARYLTIGQLVGMAIAMIGMIIDKKMPRDPSEPDWAANAIFFFGAAALAAISANALWGPAARRT</sequence>
<feature type="transmembrane region" description="Helical" evidence="1">
    <location>
        <begin position="94"/>
        <end position="113"/>
    </location>
</feature>
<feature type="transmembrane region" description="Helical" evidence="1">
    <location>
        <begin position="165"/>
        <end position="187"/>
    </location>
</feature>
<evidence type="ECO:0000313" key="3">
    <source>
        <dbReference type="EMBL" id="MTD95135.1"/>
    </source>
</evidence>
<keyword evidence="1" id="KW-0812">Transmembrane</keyword>
<dbReference type="EMBL" id="WMBQ01000002">
    <property type="protein sequence ID" value="MTD95135.1"/>
    <property type="molecule type" value="Genomic_DNA"/>
</dbReference>
<protein>
    <submittedName>
        <fullName evidence="3">Uncharacterized protein</fullName>
    </submittedName>
</protein>
<accession>A0A6I3KHI3</accession>
<dbReference type="Proteomes" id="UP000440694">
    <property type="component" value="Unassembled WGS sequence"/>
</dbReference>